<protein>
    <submittedName>
        <fullName evidence="1">Uncharacterized protein</fullName>
    </submittedName>
</protein>
<keyword evidence="2" id="KW-1185">Reference proteome</keyword>
<accession>A0AAW1X7H3</accession>
<comment type="caution">
    <text evidence="1">The sequence shown here is derived from an EMBL/GenBank/DDBJ whole genome shotgun (WGS) entry which is preliminary data.</text>
</comment>
<dbReference type="AlphaFoldDB" id="A0AAW1X7H3"/>
<evidence type="ECO:0000313" key="2">
    <source>
        <dbReference type="Proteomes" id="UP001457282"/>
    </source>
</evidence>
<reference evidence="1 2" key="1">
    <citation type="journal article" date="2023" name="G3 (Bethesda)">
        <title>A chromosome-length genome assembly and annotation of blackberry (Rubus argutus, cv. 'Hillquist').</title>
        <authorList>
            <person name="Bruna T."/>
            <person name="Aryal R."/>
            <person name="Dudchenko O."/>
            <person name="Sargent D.J."/>
            <person name="Mead D."/>
            <person name="Buti M."/>
            <person name="Cavallini A."/>
            <person name="Hytonen T."/>
            <person name="Andres J."/>
            <person name="Pham M."/>
            <person name="Weisz D."/>
            <person name="Mascagni F."/>
            <person name="Usai G."/>
            <person name="Natali L."/>
            <person name="Bassil N."/>
            <person name="Fernandez G.E."/>
            <person name="Lomsadze A."/>
            <person name="Armour M."/>
            <person name="Olukolu B."/>
            <person name="Poorten T."/>
            <person name="Britton C."/>
            <person name="Davik J."/>
            <person name="Ashrafi H."/>
            <person name="Aiden E.L."/>
            <person name="Borodovsky M."/>
            <person name="Worthington M."/>
        </authorList>
    </citation>
    <scope>NUCLEOTIDE SEQUENCE [LARGE SCALE GENOMIC DNA]</scope>
    <source>
        <strain evidence="1">PI 553951</strain>
    </source>
</reference>
<sequence length="97" mass="10484">MSYQLLYSASRQQNSCSALTAATTTTNLGTLGCSSLGNILTLALLFGKNLCLLRLLFILGLLDSFLDLTECSFTGSITNFRLFSPSLLDNLQCGTNY</sequence>
<name>A0AAW1X7H3_RUBAR</name>
<evidence type="ECO:0000313" key="1">
    <source>
        <dbReference type="EMBL" id="KAK9931667.1"/>
    </source>
</evidence>
<gene>
    <name evidence="1" type="ORF">M0R45_018937</name>
</gene>
<dbReference type="Proteomes" id="UP001457282">
    <property type="component" value="Unassembled WGS sequence"/>
</dbReference>
<organism evidence="1 2">
    <name type="scientific">Rubus argutus</name>
    <name type="common">Southern blackberry</name>
    <dbReference type="NCBI Taxonomy" id="59490"/>
    <lineage>
        <taxon>Eukaryota</taxon>
        <taxon>Viridiplantae</taxon>
        <taxon>Streptophyta</taxon>
        <taxon>Embryophyta</taxon>
        <taxon>Tracheophyta</taxon>
        <taxon>Spermatophyta</taxon>
        <taxon>Magnoliopsida</taxon>
        <taxon>eudicotyledons</taxon>
        <taxon>Gunneridae</taxon>
        <taxon>Pentapetalae</taxon>
        <taxon>rosids</taxon>
        <taxon>fabids</taxon>
        <taxon>Rosales</taxon>
        <taxon>Rosaceae</taxon>
        <taxon>Rosoideae</taxon>
        <taxon>Rosoideae incertae sedis</taxon>
        <taxon>Rubus</taxon>
    </lineage>
</organism>
<proteinExistence type="predicted"/>
<dbReference type="EMBL" id="JBEDUW010000004">
    <property type="protein sequence ID" value="KAK9931667.1"/>
    <property type="molecule type" value="Genomic_DNA"/>
</dbReference>